<evidence type="ECO:0000256" key="4">
    <source>
        <dbReference type="SAM" id="Phobius"/>
    </source>
</evidence>
<dbReference type="GO" id="GO:0005525">
    <property type="term" value="F:GTP binding"/>
    <property type="evidence" value="ECO:0007669"/>
    <property type="project" value="UniProtKB-KW"/>
</dbReference>
<accession>A0AAV2I0B9</accession>
<evidence type="ECO:0000256" key="3">
    <source>
        <dbReference type="ARBA" id="ARBA00023134"/>
    </source>
</evidence>
<name>A0AAV2I0B9_LYMST</name>
<dbReference type="Gene3D" id="3.40.50.300">
    <property type="entry name" value="P-loop containing nucleotide triphosphate hydrolases"/>
    <property type="match status" value="1"/>
</dbReference>
<keyword evidence="7" id="KW-1185">Reference proteome</keyword>
<dbReference type="InterPro" id="IPR045058">
    <property type="entry name" value="GIMA/IAN/Toc"/>
</dbReference>
<dbReference type="PROSITE" id="PS51720">
    <property type="entry name" value="G_AIG1"/>
    <property type="match status" value="1"/>
</dbReference>
<evidence type="ECO:0000256" key="1">
    <source>
        <dbReference type="ARBA" id="ARBA00008535"/>
    </source>
</evidence>
<keyword evidence="3" id="KW-0342">GTP-binding</keyword>
<keyword evidence="2" id="KW-0547">Nucleotide-binding</keyword>
<evidence type="ECO:0000313" key="6">
    <source>
        <dbReference type="EMBL" id="CAL1540017.1"/>
    </source>
</evidence>
<protein>
    <recommendedName>
        <fullName evidence="5">AIG1-type G domain-containing protein</fullName>
    </recommendedName>
</protein>
<sequence>MASRVIVGWDSDNKDEINIVLLGKTGNGKSSSGNAILGRNVFHEGDNTSSVTKLASLEASQNELTRSIVNVVDTPGLMDTKNDDVISIISQSMSLCPSGFNAVIIALRYGNTFTKEEQECINTLKQHLGSNFIKKYGIIIMTYGENFKLNHKEISFSDWCRGEDFKGPFGQLLAECQGRCVLFYNKGKKHEEKRKNGVLELLNIIRTQIPRRYRCERFDSAVETRKLILEKINMPVLNKNVQAEISLTDEKIERDIRARTLSVDDMAYHARRLQTAINELSDSCEGTMLKDETKLITDKINDLKVEKDVDKRIAMQQTIRTDLRSLKNPPSKSPIITANIKLIFAKFFFYPIGVIFSLGLAKAFLRNLVLDLQLNLEAEIKKFDEKILKDKIKDAKQRVPQHQSISNS</sequence>
<keyword evidence="4" id="KW-0472">Membrane</keyword>
<comment type="caution">
    <text evidence="6">The sequence shown here is derived from an EMBL/GenBank/DDBJ whole genome shotgun (WGS) entry which is preliminary data.</text>
</comment>
<dbReference type="PANTHER" id="PTHR10903:SF184">
    <property type="entry name" value="GTP-BINDING PROTEIN A"/>
    <property type="match status" value="1"/>
</dbReference>
<gene>
    <name evidence="6" type="ORF">GSLYS_00013750001</name>
</gene>
<reference evidence="6 7" key="1">
    <citation type="submission" date="2024-04" db="EMBL/GenBank/DDBJ databases">
        <authorList>
            <consortium name="Genoscope - CEA"/>
            <person name="William W."/>
        </authorList>
    </citation>
    <scope>NUCLEOTIDE SEQUENCE [LARGE SCALE GENOMIC DNA]</scope>
</reference>
<evidence type="ECO:0000313" key="7">
    <source>
        <dbReference type="Proteomes" id="UP001497497"/>
    </source>
</evidence>
<organism evidence="6 7">
    <name type="scientific">Lymnaea stagnalis</name>
    <name type="common">Great pond snail</name>
    <name type="synonym">Helix stagnalis</name>
    <dbReference type="NCBI Taxonomy" id="6523"/>
    <lineage>
        <taxon>Eukaryota</taxon>
        <taxon>Metazoa</taxon>
        <taxon>Spiralia</taxon>
        <taxon>Lophotrochozoa</taxon>
        <taxon>Mollusca</taxon>
        <taxon>Gastropoda</taxon>
        <taxon>Heterobranchia</taxon>
        <taxon>Euthyneura</taxon>
        <taxon>Panpulmonata</taxon>
        <taxon>Hygrophila</taxon>
        <taxon>Lymnaeoidea</taxon>
        <taxon>Lymnaeidae</taxon>
        <taxon>Lymnaea</taxon>
    </lineage>
</organism>
<keyword evidence="4" id="KW-0812">Transmembrane</keyword>
<evidence type="ECO:0000259" key="5">
    <source>
        <dbReference type="PROSITE" id="PS51720"/>
    </source>
</evidence>
<feature type="domain" description="AIG1-type G" evidence="5">
    <location>
        <begin position="14"/>
        <end position="226"/>
    </location>
</feature>
<proteinExistence type="inferred from homology"/>
<feature type="transmembrane region" description="Helical" evidence="4">
    <location>
        <begin position="347"/>
        <end position="365"/>
    </location>
</feature>
<dbReference type="InterPro" id="IPR006703">
    <property type="entry name" value="G_AIG1"/>
</dbReference>
<dbReference type="InterPro" id="IPR027417">
    <property type="entry name" value="P-loop_NTPase"/>
</dbReference>
<dbReference type="SUPFAM" id="SSF52540">
    <property type="entry name" value="P-loop containing nucleoside triphosphate hydrolases"/>
    <property type="match status" value="1"/>
</dbReference>
<dbReference type="Proteomes" id="UP001497497">
    <property type="component" value="Unassembled WGS sequence"/>
</dbReference>
<keyword evidence="4" id="KW-1133">Transmembrane helix</keyword>
<dbReference type="AlphaFoldDB" id="A0AAV2I0B9"/>
<evidence type="ECO:0000256" key="2">
    <source>
        <dbReference type="ARBA" id="ARBA00022741"/>
    </source>
</evidence>
<dbReference type="PANTHER" id="PTHR10903">
    <property type="entry name" value="GTPASE, IMAP FAMILY MEMBER-RELATED"/>
    <property type="match status" value="1"/>
</dbReference>
<dbReference type="Pfam" id="PF04548">
    <property type="entry name" value="AIG1"/>
    <property type="match status" value="1"/>
</dbReference>
<comment type="similarity">
    <text evidence="1">Belongs to the TRAFAC class TrmE-Era-EngA-EngB-Septin-like GTPase superfamily. AIG1/Toc34/Toc159-like paraseptin GTPase family. IAN subfamily.</text>
</comment>
<dbReference type="EMBL" id="CAXITT010000367">
    <property type="protein sequence ID" value="CAL1540017.1"/>
    <property type="molecule type" value="Genomic_DNA"/>
</dbReference>